<evidence type="ECO:0000256" key="2">
    <source>
        <dbReference type="SAM" id="SignalP"/>
    </source>
</evidence>
<feature type="signal peptide" evidence="2">
    <location>
        <begin position="1"/>
        <end position="29"/>
    </location>
</feature>
<keyword evidence="1" id="KW-0812">Transmembrane</keyword>
<sequence>MDRRARPAALLLAGLVVLMCGLVPGVAQAHGGSQSIPDAAYYRAELRAVTPSRPGIQVRVDPGGEWIELTNTGPDEVIVLGYTREPYLRITATEVQENELSQTTYLNRSLFADSVPSGQDAGTLAPAWKTVGDKGTARWHDHRIHWMGQGRPPAVAADPRHPHPIGDWTVHATVAGQPLQMTGDLRWLGKPGAADGNQLMPSWLLWLIEAMMVVIALLVGLQVHQLRRGRRHTGDAAGTGPRVPAGSS</sequence>
<accession>A0ABV2VFH8</accession>
<keyword evidence="4" id="KW-1185">Reference proteome</keyword>
<evidence type="ECO:0000256" key="1">
    <source>
        <dbReference type="SAM" id="Phobius"/>
    </source>
</evidence>
<name>A0ABV2VFH8_9ACTN</name>
<proteinExistence type="predicted"/>
<dbReference type="Proteomes" id="UP001550348">
    <property type="component" value="Unassembled WGS sequence"/>
</dbReference>
<keyword evidence="1" id="KW-0472">Membrane</keyword>
<comment type="caution">
    <text evidence="3">The sequence shown here is derived from an EMBL/GenBank/DDBJ whole genome shotgun (WGS) entry which is preliminary data.</text>
</comment>
<feature type="transmembrane region" description="Helical" evidence="1">
    <location>
        <begin position="203"/>
        <end position="221"/>
    </location>
</feature>
<evidence type="ECO:0000313" key="4">
    <source>
        <dbReference type="Proteomes" id="UP001550348"/>
    </source>
</evidence>
<dbReference type="EMBL" id="JBEXRX010000010">
    <property type="protein sequence ID" value="MEU0151549.1"/>
    <property type="molecule type" value="Genomic_DNA"/>
</dbReference>
<gene>
    <name evidence="3" type="ORF">ABZ071_06390</name>
</gene>
<evidence type="ECO:0000313" key="3">
    <source>
        <dbReference type="EMBL" id="MEU0151549.1"/>
    </source>
</evidence>
<protein>
    <submittedName>
        <fullName evidence="3">Uncharacterized protein</fullName>
    </submittedName>
</protein>
<dbReference type="RefSeq" id="WP_355663603.1">
    <property type="nucleotide sequence ID" value="NZ_JBEXRX010000010.1"/>
</dbReference>
<feature type="chain" id="PRO_5045414682" evidence="2">
    <location>
        <begin position="30"/>
        <end position="248"/>
    </location>
</feature>
<reference evidence="3 4" key="1">
    <citation type="submission" date="2024-06" db="EMBL/GenBank/DDBJ databases">
        <title>The Natural Products Discovery Center: Release of the First 8490 Sequenced Strains for Exploring Actinobacteria Biosynthetic Diversity.</title>
        <authorList>
            <person name="Kalkreuter E."/>
            <person name="Kautsar S.A."/>
            <person name="Yang D."/>
            <person name="Bader C.D."/>
            <person name="Teijaro C.N."/>
            <person name="Fluegel L."/>
            <person name="Davis C.M."/>
            <person name="Simpson J.R."/>
            <person name="Lauterbach L."/>
            <person name="Steele A.D."/>
            <person name="Gui C."/>
            <person name="Meng S."/>
            <person name="Li G."/>
            <person name="Viehrig K."/>
            <person name="Ye F."/>
            <person name="Su P."/>
            <person name="Kiefer A.F."/>
            <person name="Nichols A."/>
            <person name="Cepeda A.J."/>
            <person name="Yan W."/>
            <person name="Fan B."/>
            <person name="Jiang Y."/>
            <person name="Adhikari A."/>
            <person name="Zheng C.-J."/>
            <person name="Schuster L."/>
            <person name="Cowan T.M."/>
            <person name="Smanski M.J."/>
            <person name="Chevrette M.G."/>
            <person name="De Carvalho L.P.S."/>
            <person name="Shen B."/>
        </authorList>
    </citation>
    <scope>NUCLEOTIDE SEQUENCE [LARGE SCALE GENOMIC DNA]</scope>
    <source>
        <strain evidence="3 4">NPDC006286</strain>
    </source>
</reference>
<keyword evidence="1" id="KW-1133">Transmembrane helix</keyword>
<keyword evidence="2" id="KW-0732">Signal</keyword>
<organism evidence="3 4">
    <name type="scientific">Micromonospora fulviviridis</name>
    <dbReference type="NCBI Taxonomy" id="47860"/>
    <lineage>
        <taxon>Bacteria</taxon>
        <taxon>Bacillati</taxon>
        <taxon>Actinomycetota</taxon>
        <taxon>Actinomycetes</taxon>
        <taxon>Micromonosporales</taxon>
        <taxon>Micromonosporaceae</taxon>
        <taxon>Micromonospora</taxon>
    </lineage>
</organism>